<dbReference type="Proteomes" id="UP000293764">
    <property type="component" value="Unassembled WGS sequence"/>
</dbReference>
<organism evidence="1 2">
    <name type="scientific">Pengzhenrongella frigida</name>
    <dbReference type="NCBI Taxonomy" id="1259133"/>
    <lineage>
        <taxon>Bacteria</taxon>
        <taxon>Bacillati</taxon>
        <taxon>Actinomycetota</taxon>
        <taxon>Actinomycetes</taxon>
        <taxon>Micrococcales</taxon>
        <taxon>Pengzhenrongella</taxon>
    </lineage>
</organism>
<evidence type="ECO:0000313" key="1">
    <source>
        <dbReference type="EMBL" id="RYV49807.1"/>
    </source>
</evidence>
<dbReference type="AlphaFoldDB" id="A0A4Q5N002"/>
<dbReference type="EMBL" id="SDWW01000052">
    <property type="protein sequence ID" value="RYV49807.1"/>
    <property type="molecule type" value="Genomic_DNA"/>
</dbReference>
<accession>A0A4Q5N002</accession>
<reference evidence="1 2" key="1">
    <citation type="submission" date="2019-01" db="EMBL/GenBank/DDBJ databases">
        <title>Novel species of Cellulomonas.</title>
        <authorList>
            <person name="Liu Q."/>
            <person name="Xin Y.-H."/>
        </authorList>
    </citation>
    <scope>NUCLEOTIDE SEQUENCE [LARGE SCALE GENOMIC DNA]</scope>
    <source>
        <strain evidence="1 2">HLT2-17</strain>
    </source>
</reference>
<keyword evidence="2" id="KW-1185">Reference proteome</keyword>
<protein>
    <submittedName>
        <fullName evidence="1">Uncharacterized protein</fullName>
    </submittedName>
</protein>
<gene>
    <name evidence="1" type="ORF">EUA98_16925</name>
</gene>
<proteinExistence type="predicted"/>
<comment type="caution">
    <text evidence="1">The sequence shown here is derived from an EMBL/GenBank/DDBJ whole genome shotgun (WGS) entry which is preliminary data.</text>
</comment>
<sequence>MTVRRDERQTVRDARTAGLARAAAVAAELADLPGWLLVGDPDRLTDPELRAQAQRGADLRAELDEIHRGVAALDAELDALDGDRTRDIFLFLEWCRWLESLADPQDVLDQLTPDPRRLFRGTPPRMALATARRMLDVIVANGGLVGDGQRFVDAAKLADDDVFDLNQTARVRLDPLADGHLIGVLLPMRLETRYRRPAAPGDPWRLRVRVHPDPVALARPPLPASRQEAERVAECWTYAAGDLTTDAGAAAFTSLAGSVGGARAAYLLRSVPVAPTGTRFAPASAADDDDQGGRADPYRAALPAVLTLWGDAGTGLRRLGELHPDLVAIAAQADLGTALADLRPDQLPELWWTSYAAALQVGLAVEVELPDGPHLDVLLVSGLADLDARTVFEAHADLGTLGLVPPMTATNTVAGQPTADVGRDPARWLAIARTAGSGTAGGLAGVLTTRPRLDGVGTVDPALLDVVPHLVTALWPVLWQRWLKDVENSAETYQMGDWAARLLAPLGTWPALRVGDVPYGVLPAVDLAAWRPGPRDPVWEEGVTALLGEVAPAWSRAARDGGTAVDADAAALLDVIGRVPTSREIGSRALLPLEVVALLEAIVNGVAAPDTLAAWEAMAAAALAVEPPPARRYQAFGYVQPAVRGGQNLRELLETYLDMHWEELAFAGREEEDRPPLLARLIRHSLLLTQAEVSRLGEGWESWTHQYLPPLDDARQLANDAAMGGRVSELPQYALDRLDEQFPPDRNALAIARQFVDVREAVRELAGRDADLLDGGLLAPAVAAVVDTSSHRIDPWVTAVGTRRLRRLIDRDVPRRIGAYGWVDDLDPAVDPTPPTAAGLLHAPGNAQALTAAVLRDHVLHDEDPRWQLTVRSDLARLAARLGGDVRLGIHLSEALGREIERRAGDPGAVLDLRRRFPARPEWAGRRVCDGQHVIDAAPATLPASVGDLTDLRQVVDTYGDLLVADAVHDVVSGRAAAAAESLEAAAGLGAPPELRVLRTQRQGFSVRTTVLVALPSGAADPSSPVTVADPALSALLVTETGPATGWTWTRDAAAVTLADLGLDVPDVVLLPQARLDALAADALDGPADGGTAGARRVALDRLCSLLDLQRGLPDLAGDPATGEAELR</sequence>
<feature type="non-terminal residue" evidence="1">
    <location>
        <position position="1128"/>
    </location>
</feature>
<dbReference type="RefSeq" id="WP_130103874.1">
    <property type="nucleotide sequence ID" value="NZ_SDWW01000052.1"/>
</dbReference>
<name>A0A4Q5N002_9MICO</name>
<dbReference type="OrthoDB" id="9757728at2"/>
<evidence type="ECO:0000313" key="2">
    <source>
        <dbReference type="Proteomes" id="UP000293764"/>
    </source>
</evidence>